<gene>
    <name evidence="1" type="ORF">E5S66_12930</name>
</gene>
<evidence type="ECO:0000313" key="2">
    <source>
        <dbReference type="Proteomes" id="UP000308508"/>
    </source>
</evidence>
<keyword evidence="1" id="KW-0969">Cilium</keyword>
<evidence type="ECO:0000313" key="1">
    <source>
        <dbReference type="EMBL" id="TLX20715.1"/>
    </source>
</evidence>
<sequence>MSLAVHPLDALESALQAERRALLEHDVDALLRSTQAKLEALADAERSAGAEDMARVSELHELNRANAVLLARRRREVAWTLRHLGRSEANGVYNGAGYASAQTQSRWLGSG</sequence>
<dbReference type="AlphaFoldDB" id="A0A5R9PB62"/>
<protein>
    <submittedName>
        <fullName evidence="1">Flagellar protein FlgN</fullName>
    </submittedName>
</protein>
<accession>A0A5R9PB62</accession>
<reference evidence="1 2" key="1">
    <citation type="submission" date="2019-04" db="EMBL/GenBank/DDBJ databases">
        <authorList>
            <person name="Grouzdev D.S."/>
            <person name="Nazina T.N."/>
        </authorList>
    </citation>
    <scope>NUCLEOTIDE SEQUENCE [LARGE SCALE GENOMIC DNA]</scope>
    <source>
        <strain evidence="1 2">SHC 3-19</strain>
    </source>
</reference>
<dbReference type="EMBL" id="SROY01000008">
    <property type="protein sequence ID" value="TLX20715.1"/>
    <property type="molecule type" value="Genomic_DNA"/>
</dbReference>
<dbReference type="Proteomes" id="UP000308508">
    <property type="component" value="Unassembled WGS sequence"/>
</dbReference>
<dbReference type="RefSeq" id="WP_138349902.1">
    <property type="nucleotide sequence ID" value="NZ_SROY01000008.1"/>
</dbReference>
<dbReference type="InterPro" id="IPR036679">
    <property type="entry name" value="FlgN-like_sf"/>
</dbReference>
<comment type="caution">
    <text evidence="1">The sequence shown here is derived from an EMBL/GenBank/DDBJ whole genome shotgun (WGS) entry which is preliminary data.</text>
</comment>
<dbReference type="STRING" id="1123377.GCA_000423885_01723"/>
<keyword evidence="1" id="KW-0966">Cell projection</keyword>
<name>A0A5R9PB62_9GAMM</name>
<dbReference type="GO" id="GO:0044780">
    <property type="term" value="P:bacterial-type flagellum assembly"/>
    <property type="evidence" value="ECO:0007669"/>
    <property type="project" value="InterPro"/>
</dbReference>
<organism evidence="1 2">
    <name type="scientific">Thermomonas fusca</name>
    <dbReference type="NCBI Taxonomy" id="215690"/>
    <lineage>
        <taxon>Bacteria</taxon>
        <taxon>Pseudomonadati</taxon>
        <taxon>Pseudomonadota</taxon>
        <taxon>Gammaproteobacteria</taxon>
        <taxon>Lysobacterales</taxon>
        <taxon>Lysobacteraceae</taxon>
        <taxon>Thermomonas</taxon>
    </lineage>
</organism>
<proteinExistence type="predicted"/>
<keyword evidence="1" id="KW-0282">Flagellum</keyword>
<dbReference type="SUPFAM" id="SSF140566">
    <property type="entry name" value="FlgN-like"/>
    <property type="match status" value="1"/>
</dbReference>
<keyword evidence="2" id="KW-1185">Reference proteome</keyword>